<gene>
    <name evidence="1" type="ORF">S12H4_53306</name>
</gene>
<proteinExistence type="predicted"/>
<organism evidence="1">
    <name type="scientific">marine sediment metagenome</name>
    <dbReference type="NCBI Taxonomy" id="412755"/>
    <lineage>
        <taxon>unclassified sequences</taxon>
        <taxon>metagenomes</taxon>
        <taxon>ecological metagenomes</taxon>
    </lineage>
</organism>
<sequence length="113" mass="12927">MYNHIEKPAPQRPMDTYTVSTPYGTVIITDGGRRVAFELYSDIRQSRHNQALFTYIQQLQKQGVTQFNCDHIAIAGADRRLSLSRGKAKLDLVYVRNGSTYECELKTSREVNN</sequence>
<evidence type="ECO:0000313" key="1">
    <source>
        <dbReference type="EMBL" id="GAJ02757.1"/>
    </source>
</evidence>
<dbReference type="EMBL" id="BARW01033922">
    <property type="protein sequence ID" value="GAJ02757.1"/>
    <property type="molecule type" value="Genomic_DNA"/>
</dbReference>
<accession>X1UGP1</accession>
<dbReference type="AlphaFoldDB" id="X1UGP1"/>
<reference evidence="1" key="1">
    <citation type="journal article" date="2014" name="Front. Microbiol.">
        <title>High frequency of phylogenetically diverse reductive dehalogenase-homologous genes in deep subseafloor sedimentary metagenomes.</title>
        <authorList>
            <person name="Kawai M."/>
            <person name="Futagami T."/>
            <person name="Toyoda A."/>
            <person name="Takaki Y."/>
            <person name="Nishi S."/>
            <person name="Hori S."/>
            <person name="Arai W."/>
            <person name="Tsubouchi T."/>
            <person name="Morono Y."/>
            <person name="Uchiyama I."/>
            <person name="Ito T."/>
            <person name="Fujiyama A."/>
            <person name="Inagaki F."/>
            <person name="Takami H."/>
        </authorList>
    </citation>
    <scope>NUCLEOTIDE SEQUENCE</scope>
    <source>
        <strain evidence="1">Expedition CK06-06</strain>
    </source>
</reference>
<comment type="caution">
    <text evidence="1">The sequence shown here is derived from an EMBL/GenBank/DDBJ whole genome shotgun (WGS) entry which is preliminary data.</text>
</comment>
<feature type="non-terminal residue" evidence="1">
    <location>
        <position position="113"/>
    </location>
</feature>
<name>X1UGP1_9ZZZZ</name>
<protein>
    <submittedName>
        <fullName evidence="1">Uncharacterized protein</fullName>
    </submittedName>
</protein>